<keyword evidence="3" id="KW-1185">Reference proteome</keyword>
<dbReference type="Proteomes" id="UP000734854">
    <property type="component" value="Unassembled WGS sequence"/>
</dbReference>
<name>A0A8J5FDL0_ZINOF</name>
<evidence type="ECO:0000313" key="2">
    <source>
        <dbReference type="EMBL" id="KAG6485844.1"/>
    </source>
</evidence>
<evidence type="ECO:0000313" key="3">
    <source>
        <dbReference type="Proteomes" id="UP000734854"/>
    </source>
</evidence>
<organism evidence="2 3">
    <name type="scientific">Zingiber officinale</name>
    <name type="common">Ginger</name>
    <name type="synonym">Amomum zingiber</name>
    <dbReference type="NCBI Taxonomy" id="94328"/>
    <lineage>
        <taxon>Eukaryota</taxon>
        <taxon>Viridiplantae</taxon>
        <taxon>Streptophyta</taxon>
        <taxon>Embryophyta</taxon>
        <taxon>Tracheophyta</taxon>
        <taxon>Spermatophyta</taxon>
        <taxon>Magnoliopsida</taxon>
        <taxon>Liliopsida</taxon>
        <taxon>Zingiberales</taxon>
        <taxon>Zingiberaceae</taxon>
        <taxon>Zingiber</taxon>
    </lineage>
</organism>
<accession>A0A8J5FDL0</accession>
<gene>
    <name evidence="2" type="ORF">ZIOFF_054409</name>
</gene>
<reference evidence="2 3" key="1">
    <citation type="submission" date="2020-08" db="EMBL/GenBank/DDBJ databases">
        <title>Plant Genome Project.</title>
        <authorList>
            <person name="Zhang R.-G."/>
        </authorList>
    </citation>
    <scope>NUCLEOTIDE SEQUENCE [LARGE SCALE GENOMIC DNA]</scope>
    <source>
        <tissue evidence="2">Rhizome</tissue>
    </source>
</reference>
<evidence type="ECO:0000256" key="1">
    <source>
        <dbReference type="SAM" id="MobiDB-lite"/>
    </source>
</evidence>
<feature type="compositionally biased region" description="Basic and acidic residues" evidence="1">
    <location>
        <begin position="1"/>
        <end position="10"/>
    </location>
</feature>
<protein>
    <submittedName>
        <fullName evidence="2">Uncharacterized protein</fullName>
    </submittedName>
</protein>
<comment type="caution">
    <text evidence="2">The sequence shown here is derived from an EMBL/GenBank/DDBJ whole genome shotgun (WGS) entry which is preliminary data.</text>
</comment>
<dbReference type="EMBL" id="JACMSC010000015">
    <property type="protein sequence ID" value="KAG6485844.1"/>
    <property type="molecule type" value="Genomic_DNA"/>
</dbReference>
<proteinExistence type="predicted"/>
<sequence>MKRSRAEMAPDPKQSPVKFQRWGKDSPSPSKPEKEKGKSMASVTVDPSTPLPPLVVPADAEGAPWWDLGGGGGSWRWWWPAVEDEKLLGWFPFTDDDFLWGDEDRGDEEDHDLWQLQHIHEIPNSAAAKQIR</sequence>
<dbReference type="AlphaFoldDB" id="A0A8J5FDL0"/>
<feature type="region of interest" description="Disordered" evidence="1">
    <location>
        <begin position="1"/>
        <end position="56"/>
    </location>
</feature>